<dbReference type="Proteomes" id="UP000663870">
    <property type="component" value="Unassembled WGS sequence"/>
</dbReference>
<sequence>INIPPPPVKRQAKSVTRQLSEEFVGNFNMVDIEHPASPLSQNNNLLLTSLAAGPRCESSTNSEAIPFDELSKIIEDSSLNQLKTTSNVPTSSSENSASDVCKSRTPVVSQTANDYFSPIDVISKSNINEYYLQNDFIPILKAPSPSIKNLSSEGSELVQDIVSKQTHNVYSGNALESVYGARSISNKDLLSTNCRLTSCIESSCINEDFPISELKIISDVHSSTNKNYECISSTSENSSTDMVVDRGLEPSNMEIDELPDWILKVLDEHKKAIATINRKIDDLTREKDDLVKKQKKEEKKLIKEWLIKENKVLKKKQKTKN</sequence>
<organism evidence="3 4">
    <name type="scientific">Rotaria sordida</name>
    <dbReference type="NCBI Taxonomy" id="392033"/>
    <lineage>
        <taxon>Eukaryota</taxon>
        <taxon>Metazoa</taxon>
        <taxon>Spiralia</taxon>
        <taxon>Gnathifera</taxon>
        <taxon>Rotifera</taxon>
        <taxon>Eurotatoria</taxon>
        <taxon>Bdelloidea</taxon>
        <taxon>Philodinida</taxon>
        <taxon>Philodinidae</taxon>
        <taxon>Rotaria</taxon>
    </lineage>
</organism>
<proteinExistence type="predicted"/>
<feature type="region of interest" description="Disordered" evidence="2">
    <location>
        <begin position="83"/>
        <end position="102"/>
    </location>
</feature>
<dbReference type="AlphaFoldDB" id="A0A815HU70"/>
<feature type="compositionally biased region" description="Polar residues" evidence="2">
    <location>
        <begin position="83"/>
        <end position="98"/>
    </location>
</feature>
<evidence type="ECO:0000313" key="3">
    <source>
        <dbReference type="EMBL" id="CAF1359664.1"/>
    </source>
</evidence>
<feature type="coiled-coil region" evidence="1">
    <location>
        <begin position="266"/>
        <end position="300"/>
    </location>
</feature>
<evidence type="ECO:0000256" key="1">
    <source>
        <dbReference type="SAM" id="Coils"/>
    </source>
</evidence>
<gene>
    <name evidence="3" type="ORF">JXQ802_LOCUS32551</name>
</gene>
<evidence type="ECO:0000313" key="4">
    <source>
        <dbReference type="Proteomes" id="UP000663870"/>
    </source>
</evidence>
<evidence type="ECO:0000256" key="2">
    <source>
        <dbReference type="SAM" id="MobiDB-lite"/>
    </source>
</evidence>
<name>A0A815HU70_9BILA</name>
<keyword evidence="1" id="KW-0175">Coiled coil</keyword>
<keyword evidence="4" id="KW-1185">Reference proteome</keyword>
<feature type="non-terminal residue" evidence="3">
    <location>
        <position position="1"/>
    </location>
</feature>
<protein>
    <submittedName>
        <fullName evidence="3">Uncharacterized protein</fullName>
    </submittedName>
</protein>
<reference evidence="3" key="1">
    <citation type="submission" date="2021-02" db="EMBL/GenBank/DDBJ databases">
        <authorList>
            <person name="Nowell W R."/>
        </authorList>
    </citation>
    <scope>NUCLEOTIDE SEQUENCE</scope>
</reference>
<accession>A0A815HU70</accession>
<dbReference type="EMBL" id="CAJNOL010001438">
    <property type="protein sequence ID" value="CAF1359664.1"/>
    <property type="molecule type" value="Genomic_DNA"/>
</dbReference>
<comment type="caution">
    <text evidence="3">The sequence shown here is derived from an EMBL/GenBank/DDBJ whole genome shotgun (WGS) entry which is preliminary data.</text>
</comment>